<keyword evidence="2" id="KW-1185">Reference proteome</keyword>
<protein>
    <recommendedName>
        <fullName evidence="3">CopG family transcriptional regulator</fullName>
    </recommendedName>
</protein>
<sequence>MERMKQEQFRLPKRHIAILDSAVQSGEYSTKSDVVRAGIEKIGLELSQKGVTA</sequence>
<comment type="caution">
    <text evidence="1">The sequence shown here is derived from an EMBL/GenBank/DDBJ whole genome shotgun (WGS) entry which is preliminary data.</text>
</comment>
<dbReference type="Proteomes" id="UP000245934">
    <property type="component" value="Unassembled WGS sequence"/>
</dbReference>
<organism evidence="1 2">
    <name type="scientific">Methanospirillum stamsii</name>
    <dbReference type="NCBI Taxonomy" id="1277351"/>
    <lineage>
        <taxon>Archaea</taxon>
        <taxon>Methanobacteriati</taxon>
        <taxon>Methanobacteriota</taxon>
        <taxon>Stenosarchaea group</taxon>
        <taxon>Methanomicrobia</taxon>
        <taxon>Methanomicrobiales</taxon>
        <taxon>Methanospirillaceae</taxon>
        <taxon>Methanospirillum</taxon>
    </lineage>
</organism>
<name>A0A2V2N3X4_9EURY</name>
<evidence type="ECO:0000313" key="1">
    <source>
        <dbReference type="EMBL" id="PWR74844.1"/>
    </source>
</evidence>
<evidence type="ECO:0008006" key="3">
    <source>
        <dbReference type="Google" id="ProtNLM"/>
    </source>
</evidence>
<accession>A0A2V2N3X4</accession>
<dbReference type="EMBL" id="QGMZ01000015">
    <property type="protein sequence ID" value="PWR74844.1"/>
    <property type="molecule type" value="Genomic_DNA"/>
</dbReference>
<evidence type="ECO:0000313" key="2">
    <source>
        <dbReference type="Proteomes" id="UP000245934"/>
    </source>
</evidence>
<dbReference type="SUPFAM" id="SSF47598">
    <property type="entry name" value="Ribbon-helix-helix"/>
    <property type="match status" value="1"/>
</dbReference>
<dbReference type="InterPro" id="IPR010985">
    <property type="entry name" value="Ribbon_hlx_hlx"/>
</dbReference>
<reference evidence="1 2" key="1">
    <citation type="submission" date="2018-05" db="EMBL/GenBank/DDBJ databases">
        <title>Draft genome of Methanospirillum stamsii Pt1.</title>
        <authorList>
            <person name="Dueholm M.S."/>
            <person name="Nielsen P.H."/>
            <person name="Bakmann L.F."/>
            <person name="Otzen D.E."/>
        </authorList>
    </citation>
    <scope>NUCLEOTIDE SEQUENCE [LARGE SCALE GENOMIC DNA]</scope>
    <source>
        <strain evidence="1 2">Pt1</strain>
    </source>
</reference>
<gene>
    <name evidence="1" type="ORF">DLD82_08070</name>
</gene>
<dbReference type="AlphaFoldDB" id="A0A2V2N3X4"/>
<proteinExistence type="predicted"/>
<dbReference type="GO" id="GO:0006355">
    <property type="term" value="P:regulation of DNA-templated transcription"/>
    <property type="evidence" value="ECO:0007669"/>
    <property type="project" value="InterPro"/>
</dbReference>